<dbReference type="GO" id="GO:0004519">
    <property type="term" value="F:endonuclease activity"/>
    <property type="evidence" value="ECO:0007669"/>
    <property type="project" value="UniProtKB-KW"/>
</dbReference>
<evidence type="ECO:0000259" key="1">
    <source>
        <dbReference type="Pfam" id="PF00961"/>
    </source>
</evidence>
<dbReference type="GeneID" id="20497970"/>
<keyword evidence="2" id="KW-0496">Mitochondrion</keyword>
<evidence type="ECO:0000313" key="2">
    <source>
        <dbReference type="EMBL" id="AHX82997.1"/>
    </source>
</evidence>
<dbReference type="Gene3D" id="3.10.28.10">
    <property type="entry name" value="Homing endonucleases"/>
    <property type="match status" value="2"/>
</dbReference>
<sequence length="316" mass="36093">MNKSRTLDDQGLEETLLYSNPSSITKPNLSYDVGAEPKGSKTPGFINKRHYSSCAIISGPGVDGRPSDVSLVQPTKEGALFDKQDKFSEWLAGVIDGDGQFKTTKKGISSLQIVMDINDRYALYEIKHKFGGSIKRISGSNALKYKLLNLKGLRALVQDVNGLIRNPVRLLQLYRVCENYNIKLLEPKPLTYYNGWFSGFVDSDGSVHIDEKLGQIIICVTQKNKLLLEPLQVLFGGRIEILKSKEAFQYSVYRKTEVLKLIDSYFQIYPLKTHKAATKLNLIKEFYLLKDYRDLCIKGIEKYNKWVWFKDKWDKI</sequence>
<dbReference type="SUPFAM" id="SSF55608">
    <property type="entry name" value="Homing endonucleases"/>
    <property type="match status" value="2"/>
</dbReference>
<name>A0A088CAJ8_9HELO</name>
<geneLocation type="mitochondrion" evidence="2"/>
<dbReference type="InterPro" id="IPR027434">
    <property type="entry name" value="Homing_endonucl"/>
</dbReference>
<dbReference type="PANTHER" id="PTHR37520:SF1">
    <property type="entry name" value="INTRON-ENCODED DNA ENDONUCLEASE AI2A-RELATED"/>
    <property type="match status" value="1"/>
</dbReference>
<feature type="domain" description="Homing endonuclease LAGLIDADG" evidence="1">
    <location>
        <begin position="198"/>
        <end position="279"/>
    </location>
</feature>
<dbReference type="PANTHER" id="PTHR37520">
    <property type="entry name" value="INTRON-ENCODED DNA ENDONUCLEASE AI2A-RELATED"/>
    <property type="match status" value="1"/>
</dbReference>
<gene>
    <name evidence="2" type="ORF">SBORM_0029</name>
</gene>
<keyword evidence="2" id="KW-0255">Endonuclease</keyword>
<dbReference type="EMBL" id="KJ434027">
    <property type="protein sequence ID" value="AHX82997.1"/>
    <property type="molecule type" value="Genomic_DNA"/>
</dbReference>
<accession>A0A088CAJ8</accession>
<dbReference type="Pfam" id="PF00961">
    <property type="entry name" value="LAGLIDADG_1"/>
    <property type="match status" value="2"/>
</dbReference>
<dbReference type="AlphaFoldDB" id="A0A088CAJ8"/>
<proteinExistence type="predicted"/>
<dbReference type="InterPro" id="IPR004860">
    <property type="entry name" value="LAGLIDADG_dom"/>
</dbReference>
<dbReference type="RefSeq" id="YP_009072333.1">
    <property type="nucleotide sequence ID" value="NC_025200.1"/>
</dbReference>
<keyword evidence="2" id="KW-0540">Nuclease</keyword>
<feature type="domain" description="Homing endonuclease LAGLIDADG" evidence="1">
    <location>
        <begin position="91"/>
        <end position="157"/>
    </location>
</feature>
<keyword evidence="2" id="KW-0378">Hydrolase</keyword>
<reference evidence="2" key="1">
    <citation type="journal article" date="2014" name="PLoS ONE">
        <title>The 203 kbp Mitochondrial Genome of the Phytopathogenic Fungus Sclerotinia borealis Reveals Multiple Invasions of Introns and Genomic Duplications.</title>
        <authorList>
            <person name="Mardanov A.V."/>
            <person name="Beletsky A.V."/>
            <person name="Kadnikov V.V."/>
            <person name="Ignatov A.N."/>
            <person name="Ravin N.V."/>
        </authorList>
    </citation>
    <scope>NUCLEOTIDE SEQUENCE</scope>
    <source>
        <strain evidence="2">F-4128</strain>
    </source>
</reference>
<organism evidence="2">
    <name type="scientific">Sclerotinia borealis</name>
    <dbReference type="NCBI Taxonomy" id="77105"/>
    <lineage>
        <taxon>Eukaryota</taxon>
        <taxon>Fungi</taxon>
        <taxon>Dikarya</taxon>
        <taxon>Ascomycota</taxon>
        <taxon>Pezizomycotina</taxon>
        <taxon>Leotiomycetes</taxon>
        <taxon>Helotiales</taxon>
        <taxon>Sclerotiniaceae</taxon>
        <taxon>Sclerotinia</taxon>
    </lineage>
</organism>
<protein>
    <submittedName>
        <fullName evidence="2">LAGLIDADG endonuclease</fullName>
    </submittedName>
</protein>